<protein>
    <submittedName>
        <fullName evidence="1">Uncharacterized protein</fullName>
    </submittedName>
</protein>
<dbReference type="EMBL" id="AWQQ01000031">
    <property type="protein sequence ID" value="PHJ39173.1"/>
    <property type="molecule type" value="Genomic_DNA"/>
</dbReference>
<reference evidence="1 2" key="1">
    <citation type="submission" date="2013-09" db="EMBL/GenBank/DDBJ databases">
        <title>Biodegradation of hydrocarbons in the deep terrestrial subsurface : characterization of a microbial consortium composed of two Desulfotomaculum species originating from a deep geological formation.</title>
        <authorList>
            <person name="Aullo T."/>
            <person name="Berlendis S."/>
            <person name="Lascourreges J.-F."/>
            <person name="Dessort D."/>
            <person name="Saint-Laurent S."/>
            <person name="Schraauwers B."/>
            <person name="Mas J."/>
            <person name="Magot M."/>
            <person name="Ranchou-Peyruse A."/>
        </authorList>
    </citation>
    <scope>NUCLEOTIDE SEQUENCE [LARGE SCALE GENOMIC DNA]</scope>
    <source>
        <strain evidence="1 2">Bs107</strain>
    </source>
</reference>
<comment type="caution">
    <text evidence="1">The sequence shown here is derived from an EMBL/GenBank/DDBJ whole genome shotgun (WGS) entry which is preliminary data.</text>
</comment>
<dbReference type="AlphaFoldDB" id="A0A2C6MI28"/>
<dbReference type="Proteomes" id="UP000222564">
    <property type="component" value="Unassembled WGS sequence"/>
</dbReference>
<name>A0A2C6MI28_9FIRM</name>
<gene>
    <name evidence="1" type="ORF">P378_05055</name>
</gene>
<sequence>MSSSHQDEKELYKINLPCKFFLIIMEGEVFSLSVLKV</sequence>
<organism evidence="1 2">
    <name type="scientific">Desulforamulus profundi</name>
    <dbReference type="NCBI Taxonomy" id="1383067"/>
    <lineage>
        <taxon>Bacteria</taxon>
        <taxon>Bacillati</taxon>
        <taxon>Bacillota</taxon>
        <taxon>Clostridia</taxon>
        <taxon>Eubacteriales</taxon>
        <taxon>Peptococcaceae</taxon>
        <taxon>Desulforamulus</taxon>
    </lineage>
</organism>
<accession>A0A2C6MI28</accession>
<evidence type="ECO:0000313" key="2">
    <source>
        <dbReference type="Proteomes" id="UP000222564"/>
    </source>
</evidence>
<keyword evidence="2" id="KW-1185">Reference proteome</keyword>
<proteinExistence type="predicted"/>
<evidence type="ECO:0000313" key="1">
    <source>
        <dbReference type="EMBL" id="PHJ39173.1"/>
    </source>
</evidence>